<dbReference type="RefSeq" id="WP_378284071.1">
    <property type="nucleotide sequence ID" value="NZ_JBHSON010000031.1"/>
</dbReference>
<dbReference type="EMBL" id="JBHSON010000031">
    <property type="protein sequence ID" value="MFC5748412.1"/>
    <property type="molecule type" value="Genomic_DNA"/>
</dbReference>
<dbReference type="Proteomes" id="UP001596074">
    <property type="component" value="Unassembled WGS sequence"/>
</dbReference>
<evidence type="ECO:0000313" key="1">
    <source>
        <dbReference type="EMBL" id="MFC5748412.1"/>
    </source>
</evidence>
<evidence type="ECO:0000313" key="2">
    <source>
        <dbReference type="Proteomes" id="UP001596074"/>
    </source>
</evidence>
<proteinExistence type="predicted"/>
<protein>
    <recommendedName>
        <fullName evidence="3">HEAT repeat domain-containing protein</fullName>
    </recommendedName>
</protein>
<keyword evidence="2" id="KW-1185">Reference proteome</keyword>
<reference evidence="2" key="1">
    <citation type="journal article" date="2019" name="Int. J. Syst. Evol. Microbiol.">
        <title>The Global Catalogue of Microorganisms (GCM) 10K type strain sequencing project: providing services to taxonomists for standard genome sequencing and annotation.</title>
        <authorList>
            <consortium name="The Broad Institute Genomics Platform"/>
            <consortium name="The Broad Institute Genome Sequencing Center for Infectious Disease"/>
            <person name="Wu L."/>
            <person name="Ma J."/>
        </authorList>
    </citation>
    <scope>NUCLEOTIDE SEQUENCE [LARGE SCALE GENOMIC DNA]</scope>
    <source>
        <strain evidence="2">KCTC 42087</strain>
    </source>
</reference>
<comment type="caution">
    <text evidence="1">The sequence shown here is derived from an EMBL/GenBank/DDBJ whole genome shotgun (WGS) entry which is preliminary data.</text>
</comment>
<sequence>MARVTAGWARHGKAPRSFQDYAVLECGGAFSAADYAAILDRYALGNPPPEKTGDEALPWITLSEVQDDDHSYLGVSVLNWTGESDGAGRPIAETRYGCFPFPQFSRAPVSYRELATAVDRLGPDGFGPDGADVAAYAPEEHERDLMRDGWYQRAMVAAAMLLEGPVTITGAGGLDVDERLRFLDAVAALLPFGWRTRFTASTWFRGGSPYIQLAFARHSRGNGFHLDWRAEPVQGPPPGADIAGPYLKELGELVERRGFGLLEVLAFLGTQTESLAEAEPRRAVEILEWFDWPGSVLQRVRDGVAEPEELRTLFDSGRYEELPRKQDHVFLLCELMRLGGPDFAPAIEKVYRPVNASASQEGRTQIWTTLRDSARALLWNSTPDRRVDAYVGMAHRLGLADDLLARLLPQNGAPGLEVDDSRVAAAAWLVARWVDPAGPEPWPRTLAALRTNPLIVCALIIAQNADADARPRLRAWLARLEKTVPGELLRPFQILLNAPARPLGADDLAGVARHGEGCVSALLWLATDLGRVDRVIPPFLDWLVARPEAVRLAWADRLATLAPTRGEDRAVLDVLLLRSGARPAHLAAAVGPGWDAYLRAFRRHAGEAWMRPALPNARAGMVDHLVRSNWAADEEQVRAVVQVAEALCDVPGQDWSELARAVVRGRAIKPQMVESPEYRRWWRKIAAAYPRVVEEQYMTSLTALPRGARAEEIGRLAAESMRQGTPARQVLAWIAKSEARPTGEVMLEVVIETRRALVQLGASRTQAGDKAVEMAKALAQGYEYGVANGFRNAVAAQAEEELWFQLMLVEVTSSIPPDYTEREVTGRARDALNEAAGWIRDLLGKRGFLRR</sequence>
<name>A0ABW1A161_9ACTN</name>
<organism evidence="1 2">
    <name type="scientific">Actinomadura rugatobispora</name>
    <dbReference type="NCBI Taxonomy" id="1994"/>
    <lineage>
        <taxon>Bacteria</taxon>
        <taxon>Bacillati</taxon>
        <taxon>Actinomycetota</taxon>
        <taxon>Actinomycetes</taxon>
        <taxon>Streptosporangiales</taxon>
        <taxon>Thermomonosporaceae</taxon>
        <taxon>Actinomadura</taxon>
    </lineage>
</organism>
<evidence type="ECO:0008006" key="3">
    <source>
        <dbReference type="Google" id="ProtNLM"/>
    </source>
</evidence>
<accession>A0ABW1A161</accession>
<gene>
    <name evidence="1" type="ORF">ACFPZN_22560</name>
</gene>